<sequence length="75" mass="8267">MTNPHESLPPAPPAEYDRFVRELEERLYDGCSVTFAVPHQISTSLLPIGLESGKRRTGGRTSEETLDDERAGPKG</sequence>
<organism evidence="2 3">
    <name type="scientific">Alicyclobacillus tolerans</name>
    <dbReference type="NCBI Taxonomy" id="90970"/>
    <lineage>
        <taxon>Bacteria</taxon>
        <taxon>Bacillati</taxon>
        <taxon>Bacillota</taxon>
        <taxon>Bacilli</taxon>
        <taxon>Bacillales</taxon>
        <taxon>Alicyclobacillaceae</taxon>
        <taxon>Alicyclobacillus</taxon>
    </lineage>
</organism>
<dbReference type="STRING" id="1830138.SAMN05443507_11729"/>
<protein>
    <submittedName>
        <fullName evidence="2">Uncharacterized protein</fullName>
    </submittedName>
</protein>
<accession>A0A1M6TNU5</accession>
<proteinExistence type="predicted"/>
<dbReference type="RefSeq" id="WP_072874513.1">
    <property type="nucleotide sequence ID" value="NZ_FRAF01000017.1"/>
</dbReference>
<gene>
    <name evidence="2" type="ORF">SAMN05443507_11729</name>
</gene>
<keyword evidence="3" id="KW-1185">Reference proteome</keyword>
<name>A0A1M6TNU5_9BACL</name>
<dbReference type="Proteomes" id="UP000184016">
    <property type="component" value="Unassembled WGS sequence"/>
</dbReference>
<evidence type="ECO:0000256" key="1">
    <source>
        <dbReference type="SAM" id="MobiDB-lite"/>
    </source>
</evidence>
<dbReference type="AlphaFoldDB" id="A0A1M6TNU5"/>
<reference evidence="3" key="1">
    <citation type="submission" date="2016-11" db="EMBL/GenBank/DDBJ databases">
        <authorList>
            <person name="Varghese N."/>
            <person name="Submissions S."/>
        </authorList>
    </citation>
    <scope>NUCLEOTIDE SEQUENCE [LARGE SCALE GENOMIC DNA]</scope>
    <source>
        <strain evidence="3">USBA-503</strain>
    </source>
</reference>
<dbReference type="EMBL" id="FRAF01000017">
    <property type="protein sequence ID" value="SHK58610.1"/>
    <property type="molecule type" value="Genomic_DNA"/>
</dbReference>
<feature type="region of interest" description="Disordered" evidence="1">
    <location>
        <begin position="48"/>
        <end position="75"/>
    </location>
</feature>
<evidence type="ECO:0000313" key="3">
    <source>
        <dbReference type="Proteomes" id="UP000184016"/>
    </source>
</evidence>
<evidence type="ECO:0000313" key="2">
    <source>
        <dbReference type="EMBL" id="SHK58610.1"/>
    </source>
</evidence>